<gene>
    <name evidence="2" type="ORF">Cco03nite_42750</name>
</gene>
<organism evidence="2 3">
    <name type="scientific">Catellatospora coxensis</name>
    <dbReference type="NCBI Taxonomy" id="310354"/>
    <lineage>
        <taxon>Bacteria</taxon>
        <taxon>Bacillati</taxon>
        <taxon>Actinomycetota</taxon>
        <taxon>Actinomycetes</taxon>
        <taxon>Micromonosporales</taxon>
        <taxon>Micromonosporaceae</taxon>
        <taxon>Catellatospora</taxon>
    </lineage>
</organism>
<keyword evidence="3" id="KW-1185">Reference proteome</keyword>
<dbReference type="PANTHER" id="PTHR43610">
    <property type="entry name" value="BLL6696 PROTEIN"/>
    <property type="match status" value="1"/>
</dbReference>
<dbReference type="InterPro" id="IPR024747">
    <property type="entry name" value="Pyridox_Oxase-rel"/>
</dbReference>
<dbReference type="PROSITE" id="PS51186">
    <property type="entry name" value="GNAT"/>
    <property type="match status" value="1"/>
</dbReference>
<reference evidence="2 3" key="1">
    <citation type="submission" date="2021-01" db="EMBL/GenBank/DDBJ databases">
        <title>Whole genome shotgun sequence of Catellatospora coxensis NBRC 107359.</title>
        <authorList>
            <person name="Komaki H."/>
            <person name="Tamura T."/>
        </authorList>
    </citation>
    <scope>NUCLEOTIDE SEQUENCE [LARGE SCALE GENOMIC DNA]</scope>
    <source>
        <strain evidence="2 3">NBRC 107359</strain>
    </source>
</reference>
<dbReference type="EMBL" id="BONI01000036">
    <property type="protein sequence ID" value="GIG07575.1"/>
    <property type="molecule type" value="Genomic_DNA"/>
</dbReference>
<evidence type="ECO:0000313" key="2">
    <source>
        <dbReference type="EMBL" id="GIG07575.1"/>
    </source>
</evidence>
<dbReference type="Gene3D" id="2.30.110.10">
    <property type="entry name" value="Electron Transport, Fmn-binding Protein, Chain A"/>
    <property type="match status" value="1"/>
</dbReference>
<proteinExistence type="predicted"/>
<dbReference type="InterPro" id="IPR000182">
    <property type="entry name" value="GNAT_dom"/>
</dbReference>
<accession>A0A8J3L726</accession>
<dbReference type="AlphaFoldDB" id="A0A8J3L726"/>
<dbReference type="Pfam" id="PF12900">
    <property type="entry name" value="Pyridox_ox_2"/>
    <property type="match status" value="1"/>
</dbReference>
<dbReference type="InterPro" id="IPR012349">
    <property type="entry name" value="Split_barrel_FMN-bd"/>
</dbReference>
<feature type="domain" description="N-acetyltransferase" evidence="1">
    <location>
        <begin position="227"/>
        <end position="395"/>
    </location>
</feature>
<dbReference type="GO" id="GO:0016747">
    <property type="term" value="F:acyltransferase activity, transferring groups other than amino-acyl groups"/>
    <property type="evidence" value="ECO:0007669"/>
    <property type="project" value="InterPro"/>
</dbReference>
<evidence type="ECO:0000259" key="1">
    <source>
        <dbReference type="PROSITE" id="PS51186"/>
    </source>
</evidence>
<protein>
    <recommendedName>
        <fullName evidence="1">N-acetyltransferase domain-containing protein</fullName>
    </recommendedName>
</protein>
<dbReference type="SUPFAM" id="SSF55729">
    <property type="entry name" value="Acyl-CoA N-acyltransferases (Nat)"/>
    <property type="match status" value="1"/>
</dbReference>
<dbReference type="Proteomes" id="UP000630887">
    <property type="component" value="Unassembled WGS sequence"/>
</dbReference>
<dbReference type="InterPro" id="IPR016181">
    <property type="entry name" value="Acyl_CoA_acyltransferase"/>
</dbReference>
<evidence type="ECO:0000313" key="3">
    <source>
        <dbReference type="Proteomes" id="UP000630887"/>
    </source>
</evidence>
<dbReference type="PANTHER" id="PTHR43610:SF1">
    <property type="entry name" value="N-ACETYLTRANSFERASE DOMAIN-CONTAINING PROTEIN"/>
    <property type="match status" value="1"/>
</dbReference>
<comment type="caution">
    <text evidence="2">The sequence shown here is derived from an EMBL/GenBank/DDBJ whole genome shotgun (WGS) entry which is preliminary data.</text>
</comment>
<name>A0A8J3L726_9ACTN</name>
<dbReference type="Gene3D" id="3.40.630.30">
    <property type="match status" value="1"/>
</dbReference>
<dbReference type="Pfam" id="PF13302">
    <property type="entry name" value="Acetyltransf_3"/>
    <property type="match status" value="1"/>
</dbReference>
<dbReference type="SUPFAM" id="SSF50475">
    <property type="entry name" value="FMN-binding split barrel"/>
    <property type="match status" value="1"/>
</dbReference>
<sequence>MTTYPQTSRTTALRMRERMSYERSAAHAILDEAWHCTLSFVLDGEPRALPTLHIRVDDTLYLHGSSGGRMGLQARSGLRVAACVTHLDGLVLARSQFHHSANYRSVIAHGTATLVTDEQEKLRVFTALAEKIGEGHAARTRPPSAKELAQTALLALPLDEVSVRARTGTAGDDEEDLSLPHWAGVLPLRVVAGPAEPAPGVTVPAPAYLRADRSPWHEPVMLRGSLVTLEPLDMSHVDGLYAAAGNDEEVWRWLHNPAPRHRDEMAAVVAEALAMQARGERVPWVQRSTATGEILGTTSYYAVDPVRRQLGIGHTFLGRKAWRTGVNNESKLLLLVRAFDVLGAERVEWHTHHNNLRSQAAIARLGAQREGVLRHHRMHHDGQWRDTVTYSMLAAEWPAARHHLEGRAPAHRSA</sequence>